<proteinExistence type="predicted"/>
<name>A0A6J7XQ02_9CAUD</name>
<accession>A0A6J7XQ02</accession>
<protein>
    <submittedName>
        <fullName evidence="2">Uncharacterized protein</fullName>
    </submittedName>
</protein>
<organism evidence="2">
    <name type="scientific">uncultured Caudovirales phage</name>
    <dbReference type="NCBI Taxonomy" id="2100421"/>
    <lineage>
        <taxon>Viruses</taxon>
        <taxon>Duplodnaviria</taxon>
        <taxon>Heunggongvirae</taxon>
        <taxon>Uroviricota</taxon>
        <taxon>Caudoviricetes</taxon>
        <taxon>Peduoviridae</taxon>
        <taxon>Maltschvirus</taxon>
        <taxon>Maltschvirus maltsch</taxon>
    </lineage>
</organism>
<feature type="region of interest" description="Disordered" evidence="1">
    <location>
        <begin position="133"/>
        <end position="169"/>
    </location>
</feature>
<dbReference type="EMBL" id="LR798411">
    <property type="protein sequence ID" value="CAB5230064.1"/>
    <property type="molecule type" value="Genomic_DNA"/>
</dbReference>
<evidence type="ECO:0000256" key="1">
    <source>
        <dbReference type="SAM" id="MobiDB-lite"/>
    </source>
</evidence>
<gene>
    <name evidence="2" type="ORF">UFOVP1562_35</name>
</gene>
<evidence type="ECO:0000313" key="2">
    <source>
        <dbReference type="EMBL" id="CAB5230064.1"/>
    </source>
</evidence>
<sequence length="169" mass="18289">MSVLKDYHCENHGIFEAWEPVCPMKNCKGALSVVFLKPVGTRSAKTKHTDNTVKQLAMEYGMTDVKSTREGEHQTGYLKRNNKLSDKEFDQATEAMNAQKKEARPGDAAIWGGGGSISMKSVIGGQFKPVKDEAVSIMPRDASPTGSLSGPKAGVGTMQDPDNLKVKTT</sequence>
<reference evidence="2" key="1">
    <citation type="submission" date="2020-05" db="EMBL/GenBank/DDBJ databases">
        <authorList>
            <person name="Chiriac C."/>
            <person name="Salcher M."/>
            <person name="Ghai R."/>
            <person name="Kavagutti S V."/>
        </authorList>
    </citation>
    <scope>NUCLEOTIDE SEQUENCE</scope>
</reference>